<dbReference type="InterPro" id="IPR041796">
    <property type="entry name" value="Mre11_N"/>
</dbReference>
<reference evidence="3 4" key="1">
    <citation type="submission" date="2020-12" db="EMBL/GenBank/DDBJ databases">
        <title>YIM B01967 draft genome.</title>
        <authorList>
            <person name="Yan X."/>
        </authorList>
    </citation>
    <scope>NUCLEOTIDE SEQUENCE [LARGE SCALE GENOMIC DNA]</scope>
    <source>
        <strain evidence="3 4">YIM B01967</strain>
    </source>
</reference>
<dbReference type="Pfam" id="PF00149">
    <property type="entry name" value="Metallophos"/>
    <property type="match status" value="1"/>
</dbReference>
<dbReference type="EMBL" id="JAEOAH010000022">
    <property type="protein sequence ID" value="MBK3495949.1"/>
    <property type="molecule type" value="Genomic_DNA"/>
</dbReference>
<gene>
    <name evidence="3" type="ORF">JFL43_13980</name>
</gene>
<feature type="domain" description="Calcineurin-like phosphoesterase" evidence="2">
    <location>
        <begin position="4"/>
        <end position="200"/>
    </location>
</feature>
<dbReference type="PIRSF" id="PIRSF033091">
    <property type="entry name" value="Pesterase_YhaO"/>
    <property type="match status" value="1"/>
</dbReference>
<accession>A0ABS1H962</accession>
<evidence type="ECO:0000259" key="2">
    <source>
        <dbReference type="Pfam" id="PF00149"/>
    </source>
</evidence>
<dbReference type="Proteomes" id="UP000618943">
    <property type="component" value="Unassembled WGS sequence"/>
</dbReference>
<sequence>MSIIRFFHTADLHLDSPFKGMSALPKERLQELRHSTFAAFDRFIQYAVQELPDFIVIVGDIYDGEDRSLRAQAHFQNGMEQLYEKNIPVILSYGNHDHLNGKWTRFELPPNVHVLPKKTEQVTLQIRETAVHVYGFSYSDRHVKEPMINTYPVATNKDAIHIGMLHGSLMGNTTHDVYAPFAKEDLLAKQYDYWALGHIHMRQILNEEPPIVYSGNIQSRHRKERGVKGFYDVTIDNHHANLDFVPTSVIVYDELIVNCEGLVHANEILQACENTVQQFRDQFGAGVIELRLEHLESGAKTLFEDSTIEEWLELIREREEQKSPAIWIQSVHINWQDFQEYEPTVATEAVLHVIDNWDDMQWKETLKDLYQHPRGGRYLEPLSKAELEQISKQTKNLFKNYVSQKD</sequence>
<dbReference type="PANTHER" id="PTHR30337">
    <property type="entry name" value="COMPONENT OF ATP-DEPENDENT DSDNA EXONUCLEASE"/>
    <property type="match status" value="1"/>
</dbReference>
<organism evidence="3 4">
    <name type="scientific">Viridibacillus soli</name>
    <dbReference type="NCBI Taxonomy" id="2798301"/>
    <lineage>
        <taxon>Bacteria</taxon>
        <taxon>Bacillati</taxon>
        <taxon>Bacillota</taxon>
        <taxon>Bacilli</taxon>
        <taxon>Bacillales</taxon>
        <taxon>Caryophanaceae</taxon>
        <taxon>Viridibacillus</taxon>
    </lineage>
</organism>
<proteinExistence type="predicted"/>
<name>A0ABS1H962_9BACL</name>
<evidence type="ECO:0000313" key="3">
    <source>
        <dbReference type="EMBL" id="MBK3495949.1"/>
    </source>
</evidence>
<dbReference type="RefSeq" id="WP_200749515.1">
    <property type="nucleotide sequence ID" value="NZ_JAEOAH010000022.1"/>
</dbReference>
<evidence type="ECO:0000313" key="4">
    <source>
        <dbReference type="Proteomes" id="UP000618943"/>
    </source>
</evidence>
<keyword evidence="4" id="KW-1185">Reference proteome</keyword>
<dbReference type="CDD" id="cd00840">
    <property type="entry name" value="MPP_Mre11_N"/>
    <property type="match status" value="1"/>
</dbReference>
<dbReference type="InterPro" id="IPR050535">
    <property type="entry name" value="DNA_Repair-Maintenance_Comp"/>
</dbReference>
<dbReference type="SUPFAM" id="SSF56300">
    <property type="entry name" value="Metallo-dependent phosphatases"/>
    <property type="match status" value="1"/>
</dbReference>
<dbReference type="InterPro" id="IPR014576">
    <property type="entry name" value="Pesterase_YhaO"/>
</dbReference>
<protein>
    <submittedName>
        <fullName evidence="3">Metallophosphoesterase</fullName>
    </submittedName>
</protein>
<evidence type="ECO:0000256" key="1">
    <source>
        <dbReference type="ARBA" id="ARBA00022801"/>
    </source>
</evidence>
<dbReference type="Gene3D" id="3.60.21.10">
    <property type="match status" value="1"/>
</dbReference>
<dbReference type="InterPro" id="IPR004843">
    <property type="entry name" value="Calcineurin-like_PHP"/>
</dbReference>
<keyword evidence="1" id="KW-0378">Hydrolase</keyword>
<comment type="caution">
    <text evidence="3">The sequence shown here is derived from an EMBL/GenBank/DDBJ whole genome shotgun (WGS) entry which is preliminary data.</text>
</comment>
<dbReference type="PANTHER" id="PTHR30337:SF7">
    <property type="entry name" value="PHOSPHOESTERASE"/>
    <property type="match status" value="1"/>
</dbReference>
<dbReference type="InterPro" id="IPR029052">
    <property type="entry name" value="Metallo-depent_PP-like"/>
</dbReference>